<dbReference type="PANTHER" id="PTHR43266">
    <property type="entry name" value="MACROLIDE-EFFLUX PROTEIN"/>
    <property type="match status" value="1"/>
</dbReference>
<feature type="transmembrane region" description="Helical" evidence="7">
    <location>
        <begin position="305"/>
        <end position="322"/>
    </location>
</feature>
<feature type="transmembrane region" description="Helical" evidence="7">
    <location>
        <begin position="251"/>
        <end position="269"/>
    </location>
</feature>
<accession>G8U0Q2</accession>
<dbReference type="Proteomes" id="UP000005439">
    <property type="component" value="Chromosome"/>
</dbReference>
<feature type="transmembrane region" description="Helical" evidence="7">
    <location>
        <begin position="281"/>
        <end position="299"/>
    </location>
</feature>
<feature type="transmembrane region" description="Helical" evidence="7">
    <location>
        <begin position="343"/>
        <end position="362"/>
    </location>
</feature>
<keyword evidence="2" id="KW-0813">Transport</keyword>
<keyword evidence="5 7" id="KW-1133">Transmembrane helix</keyword>
<sequence length="404" mass="43986">MSSIYRQANFLRLFFAQMISMAGDTLTEIGLAVFSLQLSHHSALAFGTVLALGMLPNVLLGWVVAGVADRWNRRRVMIGGDLLRAGLVLSIPWVGSLSWAYVTVFLVQAINLFYRPANRAVLPETVPPDKLTQANSAMETASNILGIAGYGLASALVLTVGVRDMFIIDSISFVISGLLIARIDLPHSVWQPIATAGQNFWQSIGQGIRYYRAHPVLSHLLAITALGIFGVYSIEVLAAVMLYHIHRPTGYYGFLMGAMAVGMVLAGVLMERFGDRRRPPFWITQGFLWMGLAIVAFGFTVSWPLMVAEFVVLGAGNIFYLIPMRSWIQAITPLDMRGRVFAVRSFGIGLAAMLSLEGGAVLAEAWALRPVLLLAGVITLSASGYAWWQSRVPTAVEQPATPLS</sequence>
<evidence type="ECO:0000259" key="8">
    <source>
        <dbReference type="PROSITE" id="PS50850"/>
    </source>
</evidence>
<keyword evidence="4 7" id="KW-0812">Transmembrane</keyword>
<feature type="domain" description="Major facilitator superfamily (MFS) profile" evidence="8">
    <location>
        <begin position="165"/>
        <end position="404"/>
    </location>
</feature>
<evidence type="ECO:0000256" key="7">
    <source>
        <dbReference type="SAM" id="Phobius"/>
    </source>
</evidence>
<feature type="transmembrane region" description="Helical" evidence="7">
    <location>
        <begin position="42"/>
        <end position="65"/>
    </location>
</feature>
<comment type="subcellular location">
    <subcellularLocation>
        <location evidence="1">Cell membrane</location>
        <topology evidence="1">Multi-pass membrane protein</topology>
    </subcellularLocation>
</comment>
<dbReference type="InterPro" id="IPR036259">
    <property type="entry name" value="MFS_trans_sf"/>
</dbReference>
<organism evidence="9 10">
    <name type="scientific">Sulfobacillus acidophilus (strain ATCC 700253 / DSM 10332 / NAL)</name>
    <dbReference type="NCBI Taxonomy" id="679936"/>
    <lineage>
        <taxon>Bacteria</taxon>
        <taxon>Bacillati</taxon>
        <taxon>Bacillota</taxon>
        <taxon>Clostridia</taxon>
        <taxon>Eubacteriales</taxon>
        <taxon>Clostridiales Family XVII. Incertae Sedis</taxon>
        <taxon>Sulfobacillus</taxon>
    </lineage>
</organism>
<dbReference type="PANTHER" id="PTHR43266:SF2">
    <property type="entry name" value="MAJOR FACILITATOR SUPERFAMILY (MFS) PROFILE DOMAIN-CONTAINING PROTEIN"/>
    <property type="match status" value="1"/>
</dbReference>
<feature type="transmembrane region" description="Helical" evidence="7">
    <location>
        <begin position="368"/>
        <end position="388"/>
    </location>
</feature>
<dbReference type="PATRIC" id="fig|679936.5.peg.1928"/>
<dbReference type="AlphaFoldDB" id="G8U0Q2"/>
<evidence type="ECO:0000256" key="2">
    <source>
        <dbReference type="ARBA" id="ARBA00022448"/>
    </source>
</evidence>
<evidence type="ECO:0000313" key="9">
    <source>
        <dbReference type="EMBL" id="AEW05355.1"/>
    </source>
</evidence>
<dbReference type="InterPro" id="IPR020846">
    <property type="entry name" value="MFS_dom"/>
</dbReference>
<reference evidence="9 10" key="2">
    <citation type="journal article" date="2012" name="Stand. Genomic Sci.">
        <title>Complete genome sequence of the moderately thermophilic mineral-sulfide-oxidizing firmicute Sulfobacillus acidophilus type strain (NAL(T)).</title>
        <authorList>
            <person name="Anderson I."/>
            <person name="Chertkov O."/>
            <person name="Chen A."/>
            <person name="Saunders E."/>
            <person name="Lapidus A."/>
            <person name="Nolan M."/>
            <person name="Lucas S."/>
            <person name="Hammon N."/>
            <person name="Deshpande S."/>
            <person name="Cheng J.F."/>
            <person name="Han C."/>
            <person name="Tapia R."/>
            <person name="Goodwin L.A."/>
            <person name="Pitluck S."/>
            <person name="Liolios K."/>
            <person name="Pagani I."/>
            <person name="Ivanova N."/>
            <person name="Mikhailova N."/>
            <person name="Pati A."/>
            <person name="Palaniappan K."/>
            <person name="Land M."/>
            <person name="Pan C."/>
            <person name="Rohde M."/>
            <person name="Pukall R."/>
            <person name="Goker M."/>
            <person name="Detter J.C."/>
            <person name="Woyke T."/>
            <person name="Bristow J."/>
            <person name="Eisen J.A."/>
            <person name="Markowitz V."/>
            <person name="Hugenholtz P."/>
            <person name="Kyrpides N.C."/>
            <person name="Klenk H.P."/>
            <person name="Mavromatis K."/>
        </authorList>
    </citation>
    <scope>NUCLEOTIDE SEQUENCE [LARGE SCALE GENOMIC DNA]</scope>
    <source>
        <strain evidence="10">ATCC 700253 / DSM 10332 / NAL</strain>
    </source>
</reference>
<evidence type="ECO:0000256" key="4">
    <source>
        <dbReference type="ARBA" id="ARBA00022692"/>
    </source>
</evidence>
<evidence type="ECO:0000313" key="10">
    <source>
        <dbReference type="Proteomes" id="UP000005439"/>
    </source>
</evidence>
<keyword evidence="10" id="KW-1185">Reference proteome</keyword>
<dbReference type="SUPFAM" id="SSF103473">
    <property type="entry name" value="MFS general substrate transporter"/>
    <property type="match status" value="1"/>
</dbReference>
<gene>
    <name evidence="9" type="ordered locus">Sulac_1862</name>
</gene>
<dbReference type="KEGG" id="sap:Sulac_1862"/>
<feature type="transmembrane region" description="Helical" evidence="7">
    <location>
        <begin position="144"/>
        <end position="162"/>
    </location>
</feature>
<dbReference type="Pfam" id="PF07690">
    <property type="entry name" value="MFS_1"/>
    <property type="match status" value="1"/>
</dbReference>
<dbReference type="GO" id="GO:0022857">
    <property type="term" value="F:transmembrane transporter activity"/>
    <property type="evidence" value="ECO:0007669"/>
    <property type="project" value="InterPro"/>
</dbReference>
<proteinExistence type="predicted"/>
<dbReference type="HOGENOM" id="CLU_034180_13_4_9"/>
<reference evidence="10" key="1">
    <citation type="submission" date="2011-12" db="EMBL/GenBank/DDBJ databases">
        <title>The complete genome of chromosome of Sulfobacillus acidophilus DSM 10332.</title>
        <authorList>
            <person name="Lucas S."/>
            <person name="Han J."/>
            <person name="Lapidus A."/>
            <person name="Bruce D."/>
            <person name="Goodwin L."/>
            <person name="Pitluck S."/>
            <person name="Peters L."/>
            <person name="Kyrpides N."/>
            <person name="Mavromatis K."/>
            <person name="Ivanova N."/>
            <person name="Mikhailova N."/>
            <person name="Chertkov O."/>
            <person name="Saunders E."/>
            <person name="Detter J.C."/>
            <person name="Tapia R."/>
            <person name="Han C."/>
            <person name="Land M."/>
            <person name="Hauser L."/>
            <person name="Markowitz V."/>
            <person name="Cheng J.-F."/>
            <person name="Hugenholtz P."/>
            <person name="Woyke T."/>
            <person name="Wu D."/>
            <person name="Pukall R."/>
            <person name="Gehrich-Schroeter G."/>
            <person name="Schneider S."/>
            <person name="Klenk H.-P."/>
            <person name="Eisen J.A."/>
        </authorList>
    </citation>
    <scope>NUCLEOTIDE SEQUENCE [LARGE SCALE GENOMIC DNA]</scope>
    <source>
        <strain evidence="10">ATCC 700253 / DSM 10332 / NAL</strain>
    </source>
</reference>
<dbReference type="EMBL" id="CP003179">
    <property type="protein sequence ID" value="AEW05355.1"/>
    <property type="molecule type" value="Genomic_DNA"/>
</dbReference>
<keyword evidence="3" id="KW-1003">Cell membrane</keyword>
<dbReference type="PROSITE" id="PS50850">
    <property type="entry name" value="MFS"/>
    <property type="match status" value="1"/>
</dbReference>
<protein>
    <submittedName>
        <fullName evidence="9">Major facilitator superfamily MFS_1</fullName>
    </submittedName>
</protein>
<evidence type="ECO:0000256" key="1">
    <source>
        <dbReference type="ARBA" id="ARBA00004651"/>
    </source>
</evidence>
<feature type="transmembrane region" description="Helical" evidence="7">
    <location>
        <begin position="86"/>
        <end position="114"/>
    </location>
</feature>
<dbReference type="Gene3D" id="1.20.1250.20">
    <property type="entry name" value="MFS general substrate transporter like domains"/>
    <property type="match status" value="1"/>
</dbReference>
<dbReference type="STRING" id="679936.Sulac_1862"/>
<feature type="transmembrane region" description="Helical" evidence="7">
    <location>
        <begin position="220"/>
        <end position="245"/>
    </location>
</feature>
<dbReference type="CDD" id="cd06173">
    <property type="entry name" value="MFS_MefA_like"/>
    <property type="match status" value="1"/>
</dbReference>
<keyword evidence="6 7" id="KW-0472">Membrane</keyword>
<evidence type="ECO:0000256" key="3">
    <source>
        <dbReference type="ARBA" id="ARBA00022475"/>
    </source>
</evidence>
<dbReference type="GO" id="GO:0005886">
    <property type="term" value="C:plasma membrane"/>
    <property type="evidence" value="ECO:0007669"/>
    <property type="project" value="UniProtKB-SubCell"/>
</dbReference>
<dbReference type="InterPro" id="IPR011701">
    <property type="entry name" value="MFS"/>
</dbReference>
<evidence type="ECO:0000256" key="5">
    <source>
        <dbReference type="ARBA" id="ARBA00022989"/>
    </source>
</evidence>
<name>G8U0Q2_SULAD</name>
<evidence type="ECO:0000256" key="6">
    <source>
        <dbReference type="ARBA" id="ARBA00023136"/>
    </source>
</evidence>
<feature type="transmembrane region" description="Helical" evidence="7">
    <location>
        <begin position="12"/>
        <end position="36"/>
    </location>
</feature>